<keyword evidence="3" id="KW-0808">Transferase</keyword>
<dbReference type="PROSITE" id="PS50878">
    <property type="entry name" value="RT_POL"/>
    <property type="match status" value="1"/>
</dbReference>
<evidence type="ECO:0000259" key="2">
    <source>
        <dbReference type="PROSITE" id="PS50878"/>
    </source>
</evidence>
<dbReference type="GO" id="GO:0003964">
    <property type="term" value="F:RNA-directed DNA polymerase activity"/>
    <property type="evidence" value="ECO:0007669"/>
    <property type="project" value="UniProtKB-KW"/>
</dbReference>
<accession>A0A0F2DNN7</accession>
<name>A0A0F2DNN7_STRMT</name>
<reference evidence="3 4" key="1">
    <citation type="submission" date="2015-02" db="EMBL/GenBank/DDBJ databases">
        <title>Evolution of amylase-binding proteins of oral streptococcal species.</title>
        <authorList>
            <person name="Haase E.M."/>
        </authorList>
    </citation>
    <scope>NUCLEOTIDE SEQUENCE [LARGE SCALE GENOMIC DNA]</scope>
    <source>
        <strain evidence="3 4">SK137</strain>
    </source>
</reference>
<dbReference type="PATRIC" id="fig|28037.213.peg.239"/>
<comment type="caution">
    <text evidence="3">The sequence shown here is derived from an EMBL/GenBank/DDBJ whole genome shotgun (WGS) entry which is preliminary data.</text>
</comment>
<dbReference type="EMBL" id="JYGQ01000001">
    <property type="protein sequence ID" value="KJQ72672.1"/>
    <property type="molecule type" value="Genomic_DNA"/>
</dbReference>
<dbReference type="AlphaFoldDB" id="A0A0F2DNN7"/>
<keyword evidence="1" id="KW-0227">DNA damage</keyword>
<dbReference type="Pfam" id="PF00078">
    <property type="entry name" value="RVT_1"/>
    <property type="match status" value="1"/>
</dbReference>
<gene>
    <name evidence="3" type="ORF">TZ91_00271</name>
</gene>
<dbReference type="Proteomes" id="UP000033415">
    <property type="component" value="Unassembled WGS sequence"/>
</dbReference>
<keyword evidence="3" id="KW-0548">Nucleotidyltransferase</keyword>
<dbReference type="InterPro" id="IPR043502">
    <property type="entry name" value="DNA/RNA_pol_sf"/>
</dbReference>
<dbReference type="SUPFAM" id="SSF56672">
    <property type="entry name" value="DNA/RNA polymerases"/>
    <property type="match status" value="1"/>
</dbReference>
<organism evidence="3 4">
    <name type="scientific">Streptococcus mitis</name>
    <dbReference type="NCBI Taxonomy" id="28037"/>
    <lineage>
        <taxon>Bacteria</taxon>
        <taxon>Bacillati</taxon>
        <taxon>Bacillota</taxon>
        <taxon>Bacilli</taxon>
        <taxon>Lactobacillales</taxon>
        <taxon>Streptococcaceae</taxon>
        <taxon>Streptococcus</taxon>
        <taxon>Streptococcus mitis group</taxon>
    </lineage>
</organism>
<protein>
    <submittedName>
        <fullName evidence="3">Reverse transcriptase (RNA-dependent DNA polymerase)</fullName>
    </submittedName>
</protein>
<evidence type="ECO:0000313" key="4">
    <source>
        <dbReference type="Proteomes" id="UP000033415"/>
    </source>
</evidence>
<dbReference type="InterPro" id="IPR051083">
    <property type="entry name" value="GrpII_Intron_Splice-Mob/Def"/>
</dbReference>
<sequence>MKFSSIFSKNKVGERLVYKLKKEDLRSELKDVNTEIINKFSIVLPNRNAIIKSLIQFLSQGSIYCNQADLDATVQNFYVIKADIVNFFPSINKHRLYKKIIKSSILKDTSLDIIKSFIFNNDISGIPLGMPFSSALSEVYLEDFDDAIRREFAPIFYVRYVDDILMIKSYPKSMTIDKDSEKNLLFSLLNEISLSANETKTDIYEYRPSINTLNFEYLGYSFNISDKKLHIDISKKKYDKKVLNRLTRYFKYYKSSSHTDEDFWILYYRLKNLIYGVTSSGEKGTDHKLKFGIGFNYKFINSDHRLKDLLKAFHYFRTKYSNYFTSEQTARLFSLISVDSRVNGRIILNQFSDTNDILLLLKKRITYTKYSTIKLEEIAQQIGCPSIVRSNDSLYRYNLQIQIMKKLRIR</sequence>
<keyword evidence="3" id="KW-0695">RNA-directed DNA polymerase</keyword>
<evidence type="ECO:0000313" key="3">
    <source>
        <dbReference type="EMBL" id="KJQ72672.1"/>
    </source>
</evidence>
<dbReference type="RefSeq" id="WP_052690260.1">
    <property type="nucleotide sequence ID" value="NZ_JYGQ01000001.1"/>
</dbReference>
<feature type="domain" description="Reverse transcriptase" evidence="2">
    <location>
        <begin position="1"/>
        <end position="222"/>
    </location>
</feature>
<dbReference type="GO" id="GO:0006974">
    <property type="term" value="P:DNA damage response"/>
    <property type="evidence" value="ECO:0007669"/>
    <property type="project" value="UniProtKB-KW"/>
</dbReference>
<dbReference type="PANTHER" id="PTHR34047:SF8">
    <property type="entry name" value="PROTEIN YKFC"/>
    <property type="match status" value="1"/>
</dbReference>
<proteinExistence type="predicted"/>
<dbReference type="CDD" id="cd01646">
    <property type="entry name" value="RT_Bac_retron_I"/>
    <property type="match status" value="1"/>
</dbReference>
<dbReference type="InterPro" id="IPR000477">
    <property type="entry name" value="RT_dom"/>
</dbReference>
<dbReference type="PANTHER" id="PTHR34047">
    <property type="entry name" value="NUCLEAR INTRON MATURASE 1, MITOCHONDRIAL-RELATED"/>
    <property type="match status" value="1"/>
</dbReference>
<evidence type="ECO:0000256" key="1">
    <source>
        <dbReference type="ARBA" id="ARBA00022763"/>
    </source>
</evidence>